<dbReference type="EMBL" id="CP019239">
    <property type="protein sequence ID" value="APW41503.1"/>
    <property type="molecule type" value="Genomic_DNA"/>
</dbReference>
<dbReference type="Proteomes" id="UP000186110">
    <property type="component" value="Chromosome"/>
</dbReference>
<reference evidence="3 4" key="1">
    <citation type="submission" date="2017-01" db="EMBL/GenBank/DDBJ databases">
        <authorList>
            <person name="Mah S.A."/>
            <person name="Swanson W.J."/>
            <person name="Moy G.W."/>
            <person name="Vacquier V.D."/>
        </authorList>
    </citation>
    <scope>NUCLEOTIDE SEQUENCE [LARGE SCALE GENOMIC DNA]</scope>
    <source>
        <strain evidence="3 4">DSM 22694</strain>
    </source>
</reference>
<dbReference type="Gene3D" id="3.90.420.10">
    <property type="entry name" value="Oxidoreductase, molybdopterin-binding domain"/>
    <property type="match status" value="1"/>
</dbReference>
<evidence type="ECO:0000256" key="1">
    <source>
        <dbReference type="SAM" id="SignalP"/>
    </source>
</evidence>
<keyword evidence="1" id="KW-0732">Signal</keyword>
<protein>
    <recommendedName>
        <fullName evidence="2">Oxidoreductase molybdopterin-binding domain-containing protein</fullName>
    </recommendedName>
</protein>
<evidence type="ECO:0000313" key="4">
    <source>
        <dbReference type="Proteomes" id="UP000186110"/>
    </source>
</evidence>
<dbReference type="STRING" id="1484693.RS694_02310"/>
<evidence type="ECO:0000259" key="2">
    <source>
        <dbReference type="Pfam" id="PF00174"/>
    </source>
</evidence>
<gene>
    <name evidence="3" type="ORF">RS694_02310</name>
</gene>
<dbReference type="KEGG" id="rsb:RS694_02310"/>
<dbReference type="AlphaFoldDB" id="A0A1P8K656"/>
<dbReference type="SUPFAM" id="SSF56524">
    <property type="entry name" value="Oxidoreductase molybdopterin-binding domain"/>
    <property type="match status" value="1"/>
</dbReference>
<dbReference type="InterPro" id="IPR000572">
    <property type="entry name" value="OxRdtase_Mopterin-bd_dom"/>
</dbReference>
<organism evidence="3 4">
    <name type="scientific">Rhodoferax saidenbachensis</name>
    <dbReference type="NCBI Taxonomy" id="1484693"/>
    <lineage>
        <taxon>Bacteria</taxon>
        <taxon>Pseudomonadati</taxon>
        <taxon>Pseudomonadota</taxon>
        <taxon>Betaproteobacteria</taxon>
        <taxon>Burkholderiales</taxon>
        <taxon>Comamonadaceae</taxon>
        <taxon>Rhodoferax</taxon>
    </lineage>
</organism>
<dbReference type="InterPro" id="IPR036374">
    <property type="entry name" value="OxRdtase_Mopterin-bd_sf"/>
</dbReference>
<feature type="signal peptide" evidence="1">
    <location>
        <begin position="1"/>
        <end position="27"/>
    </location>
</feature>
<proteinExistence type="predicted"/>
<dbReference type="eggNOG" id="COG3915">
    <property type="taxonomic scope" value="Bacteria"/>
</dbReference>
<accession>A0A1P8K656</accession>
<name>A0A1P8K656_9BURK</name>
<feature type="domain" description="Oxidoreductase molybdopterin-binding" evidence="2">
    <location>
        <begin position="76"/>
        <end position="145"/>
    </location>
</feature>
<sequence>MTMSSTRSLFAAAVLAASALCTGPVLALEPATGKVVLTVSGKVAAKNTAQAADFDMAMLEAMPQKTFTTLTPWDRQPIKFSGPLLRDVLAAAKASGTTLKAVAVNDYSTTIPLSDTQQFDMVLATRMNGQPIPPRTKGPLFIVYPYDSQPTLQAPIYKDRSAWQLRSLLVE</sequence>
<keyword evidence="4" id="KW-1185">Reference proteome</keyword>
<evidence type="ECO:0000313" key="3">
    <source>
        <dbReference type="EMBL" id="APW41503.1"/>
    </source>
</evidence>
<dbReference type="Pfam" id="PF00174">
    <property type="entry name" value="Oxidored_molyb"/>
    <property type="match status" value="1"/>
</dbReference>
<feature type="chain" id="PRO_5010246262" description="Oxidoreductase molybdopterin-binding domain-containing protein" evidence="1">
    <location>
        <begin position="28"/>
        <end position="171"/>
    </location>
</feature>